<evidence type="ECO:0000259" key="2">
    <source>
        <dbReference type="Pfam" id="PF00248"/>
    </source>
</evidence>
<feature type="domain" description="NADP-dependent oxidoreductase" evidence="2">
    <location>
        <begin position="21"/>
        <end position="67"/>
    </location>
</feature>
<dbReference type="Proteomes" id="UP000030669">
    <property type="component" value="Unassembled WGS sequence"/>
</dbReference>
<evidence type="ECO:0000313" key="4">
    <source>
        <dbReference type="Proteomes" id="UP000030669"/>
    </source>
</evidence>
<dbReference type="HOGENOM" id="CLU_1408912_0_0_1"/>
<dbReference type="InterPro" id="IPR023210">
    <property type="entry name" value="NADP_OxRdtase_dom"/>
</dbReference>
<dbReference type="GO" id="GO:0005737">
    <property type="term" value="C:cytoplasm"/>
    <property type="evidence" value="ECO:0007669"/>
    <property type="project" value="TreeGrafter"/>
</dbReference>
<dbReference type="STRING" id="670483.S7Q2I5"/>
<organism evidence="3 4">
    <name type="scientific">Gloeophyllum trabeum (strain ATCC 11539 / FP-39264 / Madison 617)</name>
    <name type="common">Brown rot fungus</name>
    <dbReference type="NCBI Taxonomy" id="670483"/>
    <lineage>
        <taxon>Eukaryota</taxon>
        <taxon>Fungi</taxon>
        <taxon>Dikarya</taxon>
        <taxon>Basidiomycota</taxon>
        <taxon>Agaricomycotina</taxon>
        <taxon>Agaricomycetes</taxon>
        <taxon>Gloeophyllales</taxon>
        <taxon>Gloeophyllaceae</taxon>
        <taxon>Gloeophyllum</taxon>
    </lineage>
</organism>
<dbReference type="AlphaFoldDB" id="S7Q2I5"/>
<dbReference type="PANTHER" id="PTHR43625">
    <property type="entry name" value="AFLATOXIN B1 ALDEHYDE REDUCTASE"/>
    <property type="match status" value="1"/>
</dbReference>
<dbReference type="Gene3D" id="3.20.20.100">
    <property type="entry name" value="NADP-dependent oxidoreductase domain"/>
    <property type="match status" value="2"/>
</dbReference>
<keyword evidence="1" id="KW-0560">Oxidoreductase</keyword>
<dbReference type="InterPro" id="IPR036812">
    <property type="entry name" value="NAD(P)_OxRdtase_dom_sf"/>
</dbReference>
<evidence type="ECO:0000256" key="1">
    <source>
        <dbReference type="ARBA" id="ARBA00023002"/>
    </source>
</evidence>
<sequence length="193" mass="21347">MSLPTRKIGKDSVTAIGYEAMGISAFYGKTLPDEERFKFLDTLYESGCTNWDTANVYLDSEELIGRRFPGQTSPDDFEEGDFRRVVPRYSKENFPNILKLADGLKAIGERHGATAGQIALAWLLCQGEDVIPIPGTTKVKNLQENLGAASIELTQDEIVEIRALAEKSDAVQGARYPPGMDDYLCLDTPPLQR</sequence>
<keyword evidence="4" id="KW-1185">Reference proteome</keyword>
<dbReference type="InterPro" id="IPR050791">
    <property type="entry name" value="Aldo-Keto_reductase"/>
</dbReference>
<protein>
    <submittedName>
        <fullName evidence="3">Aldo/keto reductase</fullName>
    </submittedName>
</protein>
<dbReference type="KEGG" id="gtr:GLOTRDRAFT_122268"/>
<name>S7Q2I5_GLOTA</name>
<dbReference type="OrthoDB" id="37537at2759"/>
<proteinExistence type="predicted"/>
<dbReference type="OMA" id="LLCARYQ"/>
<evidence type="ECO:0000313" key="3">
    <source>
        <dbReference type="EMBL" id="EPQ53762.1"/>
    </source>
</evidence>
<gene>
    <name evidence="3" type="ORF">GLOTRDRAFT_122268</name>
</gene>
<feature type="domain" description="NADP-dependent oxidoreductase" evidence="2">
    <location>
        <begin position="88"/>
        <end position="165"/>
    </location>
</feature>
<dbReference type="PANTHER" id="PTHR43625:SF40">
    <property type="entry name" value="ALDO-KETO REDUCTASE YAKC [NADP(+)]"/>
    <property type="match status" value="1"/>
</dbReference>
<dbReference type="RefSeq" id="XP_007868051.1">
    <property type="nucleotide sequence ID" value="XM_007869860.1"/>
</dbReference>
<dbReference type="GO" id="GO:0016491">
    <property type="term" value="F:oxidoreductase activity"/>
    <property type="evidence" value="ECO:0007669"/>
    <property type="project" value="UniProtKB-KW"/>
</dbReference>
<dbReference type="SUPFAM" id="SSF51430">
    <property type="entry name" value="NAD(P)-linked oxidoreductase"/>
    <property type="match status" value="2"/>
</dbReference>
<dbReference type="eggNOG" id="KOG1575">
    <property type="taxonomic scope" value="Eukaryota"/>
</dbReference>
<dbReference type="Pfam" id="PF00248">
    <property type="entry name" value="Aldo_ket_red"/>
    <property type="match status" value="2"/>
</dbReference>
<accession>S7Q2I5</accession>
<dbReference type="EMBL" id="KB469305">
    <property type="protein sequence ID" value="EPQ53762.1"/>
    <property type="molecule type" value="Genomic_DNA"/>
</dbReference>
<reference evidence="3 4" key="1">
    <citation type="journal article" date="2012" name="Science">
        <title>The Paleozoic origin of enzymatic lignin decomposition reconstructed from 31 fungal genomes.</title>
        <authorList>
            <person name="Floudas D."/>
            <person name="Binder M."/>
            <person name="Riley R."/>
            <person name="Barry K."/>
            <person name="Blanchette R.A."/>
            <person name="Henrissat B."/>
            <person name="Martinez A.T."/>
            <person name="Otillar R."/>
            <person name="Spatafora J.W."/>
            <person name="Yadav J.S."/>
            <person name="Aerts A."/>
            <person name="Benoit I."/>
            <person name="Boyd A."/>
            <person name="Carlson A."/>
            <person name="Copeland A."/>
            <person name="Coutinho P.M."/>
            <person name="de Vries R.P."/>
            <person name="Ferreira P."/>
            <person name="Findley K."/>
            <person name="Foster B."/>
            <person name="Gaskell J."/>
            <person name="Glotzer D."/>
            <person name="Gorecki P."/>
            <person name="Heitman J."/>
            <person name="Hesse C."/>
            <person name="Hori C."/>
            <person name="Igarashi K."/>
            <person name="Jurgens J.A."/>
            <person name="Kallen N."/>
            <person name="Kersten P."/>
            <person name="Kohler A."/>
            <person name="Kuees U."/>
            <person name="Kumar T.K.A."/>
            <person name="Kuo A."/>
            <person name="LaButti K."/>
            <person name="Larrondo L.F."/>
            <person name="Lindquist E."/>
            <person name="Ling A."/>
            <person name="Lombard V."/>
            <person name="Lucas S."/>
            <person name="Lundell T."/>
            <person name="Martin R."/>
            <person name="McLaughlin D.J."/>
            <person name="Morgenstern I."/>
            <person name="Morin E."/>
            <person name="Murat C."/>
            <person name="Nagy L.G."/>
            <person name="Nolan M."/>
            <person name="Ohm R.A."/>
            <person name="Patyshakuliyeva A."/>
            <person name="Rokas A."/>
            <person name="Ruiz-Duenas F.J."/>
            <person name="Sabat G."/>
            <person name="Salamov A."/>
            <person name="Samejima M."/>
            <person name="Schmutz J."/>
            <person name="Slot J.C."/>
            <person name="St John F."/>
            <person name="Stenlid J."/>
            <person name="Sun H."/>
            <person name="Sun S."/>
            <person name="Syed K."/>
            <person name="Tsang A."/>
            <person name="Wiebenga A."/>
            <person name="Young D."/>
            <person name="Pisabarro A."/>
            <person name="Eastwood D.C."/>
            <person name="Martin F."/>
            <person name="Cullen D."/>
            <person name="Grigoriev I.V."/>
            <person name="Hibbett D.S."/>
        </authorList>
    </citation>
    <scope>NUCLEOTIDE SEQUENCE [LARGE SCALE GENOMIC DNA]</scope>
    <source>
        <strain evidence="3 4">ATCC 11539</strain>
    </source>
</reference>
<dbReference type="GeneID" id="19300818"/>